<keyword evidence="3 8" id="KW-0805">Transcription regulation</keyword>
<dbReference type="InterPro" id="IPR003340">
    <property type="entry name" value="B3_DNA-bd"/>
</dbReference>
<feature type="domain" description="PB1" evidence="10">
    <location>
        <begin position="613"/>
        <end position="690"/>
    </location>
</feature>
<dbReference type="CDD" id="cd10017">
    <property type="entry name" value="B3_DNA"/>
    <property type="match status" value="1"/>
</dbReference>
<feature type="domain" description="TF-B3" evidence="9">
    <location>
        <begin position="119"/>
        <end position="221"/>
    </location>
</feature>
<evidence type="ECO:0000256" key="2">
    <source>
        <dbReference type="ARBA" id="ARBA00007853"/>
    </source>
</evidence>
<dbReference type="SUPFAM" id="SSF101936">
    <property type="entry name" value="DNA-binding pseudobarrel domain"/>
    <property type="match status" value="1"/>
</dbReference>
<dbReference type="GO" id="GO:0009734">
    <property type="term" value="P:auxin-activated signaling pathway"/>
    <property type="evidence" value="ECO:0007669"/>
    <property type="project" value="UniProtKB-KW"/>
</dbReference>
<dbReference type="GO" id="GO:0003677">
    <property type="term" value="F:DNA binding"/>
    <property type="evidence" value="ECO:0007669"/>
    <property type="project" value="UniProtKB-KW"/>
</dbReference>
<proteinExistence type="inferred from homology"/>
<comment type="caution">
    <text evidence="11">The sequence shown here is derived from an EMBL/GenBank/DDBJ whole genome shotgun (WGS) entry which is preliminary data.</text>
</comment>
<comment type="subunit">
    <text evidence="8">Homodimers and heterodimers.</text>
</comment>
<dbReference type="Gene3D" id="2.30.30.1040">
    <property type="match status" value="1"/>
</dbReference>
<name>A0A835I1N2_9MAGN</name>
<dbReference type="Pfam" id="PF02362">
    <property type="entry name" value="B3"/>
    <property type="match status" value="1"/>
</dbReference>
<accession>A0A835I1N2</accession>
<dbReference type="InterPro" id="IPR010525">
    <property type="entry name" value="ARF_dom"/>
</dbReference>
<dbReference type="PROSITE" id="PS50863">
    <property type="entry name" value="B3"/>
    <property type="match status" value="1"/>
</dbReference>
<keyword evidence="4 8" id="KW-0238">DNA-binding</keyword>
<comment type="similarity">
    <text evidence="2 8">Belongs to the ARF family.</text>
</comment>
<dbReference type="GO" id="GO:0006355">
    <property type="term" value="P:regulation of DNA-templated transcription"/>
    <property type="evidence" value="ECO:0007669"/>
    <property type="project" value="InterPro"/>
</dbReference>
<reference evidence="11 12" key="1">
    <citation type="submission" date="2020-10" db="EMBL/GenBank/DDBJ databases">
        <title>The Coptis chinensis genome and diversification of protoberbering-type alkaloids.</title>
        <authorList>
            <person name="Wang B."/>
            <person name="Shu S."/>
            <person name="Song C."/>
            <person name="Liu Y."/>
        </authorList>
    </citation>
    <scope>NUCLEOTIDE SEQUENCE [LARGE SCALE GENOMIC DNA]</scope>
    <source>
        <strain evidence="11">HL-2020</strain>
        <tissue evidence="11">Leaf</tissue>
    </source>
</reference>
<dbReference type="Gene3D" id="2.40.330.10">
    <property type="entry name" value="DNA-binding pseudobarrel domain"/>
    <property type="match status" value="1"/>
</dbReference>
<evidence type="ECO:0000256" key="3">
    <source>
        <dbReference type="ARBA" id="ARBA00023015"/>
    </source>
</evidence>
<dbReference type="EMBL" id="JADFTS010000005">
    <property type="protein sequence ID" value="KAF9607438.1"/>
    <property type="molecule type" value="Genomic_DNA"/>
</dbReference>
<evidence type="ECO:0000256" key="8">
    <source>
        <dbReference type="RuleBase" id="RU004561"/>
    </source>
</evidence>
<dbReference type="PROSITE" id="PS51745">
    <property type="entry name" value="PB1"/>
    <property type="match status" value="1"/>
</dbReference>
<keyword evidence="5 8" id="KW-0804">Transcription</keyword>
<evidence type="ECO:0000259" key="10">
    <source>
        <dbReference type="PROSITE" id="PS51745"/>
    </source>
</evidence>
<gene>
    <name evidence="11" type="ORF">IFM89_035576</name>
</gene>
<dbReference type="InterPro" id="IPR053793">
    <property type="entry name" value="PB1-like"/>
</dbReference>
<dbReference type="InterPro" id="IPR044835">
    <property type="entry name" value="ARF_plant"/>
</dbReference>
<keyword evidence="12" id="KW-1185">Reference proteome</keyword>
<evidence type="ECO:0000256" key="4">
    <source>
        <dbReference type="ARBA" id="ARBA00023125"/>
    </source>
</evidence>
<dbReference type="Proteomes" id="UP000631114">
    <property type="component" value="Unassembled WGS sequence"/>
</dbReference>
<keyword evidence="6 8" id="KW-0539">Nucleus</keyword>
<dbReference type="Gene3D" id="3.10.20.90">
    <property type="entry name" value="Phosphatidylinositol 3-kinase Catalytic Subunit, Chain A, domain 1"/>
    <property type="match status" value="1"/>
</dbReference>
<comment type="function">
    <text evidence="8">Auxin response factors (ARFs) are transcriptional factors that bind specifically to the DNA sequence 5'-TGTCTC-3' found in the auxin-responsive promoter elements (AuxREs).</text>
</comment>
<dbReference type="InterPro" id="IPR015300">
    <property type="entry name" value="DNA-bd_pseudobarrel_sf"/>
</dbReference>
<evidence type="ECO:0000256" key="1">
    <source>
        <dbReference type="ARBA" id="ARBA00004123"/>
    </source>
</evidence>
<protein>
    <recommendedName>
        <fullName evidence="8">Auxin response factor</fullName>
    </recommendedName>
</protein>
<comment type="subcellular location">
    <subcellularLocation>
        <location evidence="1 8">Nucleus</location>
    </subcellularLocation>
</comment>
<sequence length="690" mass="76726">MLVVCLYSDKNSSYAELWHACAGPFVNVPRVGEKVFYFPQGHLEQVEAYTNQESNGQIPKHDLPSKILCSVMHAQLMAELDTDEVFAQVTLLPETEEHKPCTEKGTCQSQPQKTRAYTFCKTLTASDTSIHGGFSVLKRHADECLPPVDMSLQPPAQELVAKDLHGIEWRFRHVYRGQPKRHLLTTGWSTFVCSKKLVAGDVFIFVRGENGEHRVGVRRAIKPQKNATASVISNHSMQLGVLASASHAISTGSMFSVYYRPRCENTFLKYINFLLLCLVPCVRIWTSPSEFIVPYAQYMKSIEINYSVGMRLAGTVVGCKDFEPFRWPGSTWRSLRVQWDGTTGSVVCPDKVSPWNIEPLSITNASRSLHKPQPKRARIHSSASLDSSVLVNGDFFQGAVELTPQLQTQSGVLQGQETIAIGANKLGAVEKPPFTHWVPALNLGWPQAQHELENKLHCQMHDLFSPYTDNLTPIPTLKPDFAALGSYGLPLVSTFDSISENEFLEKRSIPNVNPNTAPQLEDVGDRLVTQPKGSSTCIIFGVDLVKSRLKSAPCIIASTKNQRRCPVTPLTSQLGLAESDKLLELKKTINHSGYSGSGSQYKDKCKNNLFAARSCTKVHRYGTALGRSVNLMRFNGYDELLNELDLMFDFGGKLMGCSTGWNVVYTNEEGSNMLIGDSPWQLSLRTFKKV</sequence>
<evidence type="ECO:0000256" key="7">
    <source>
        <dbReference type="ARBA" id="ARBA00023294"/>
    </source>
</evidence>
<dbReference type="FunFam" id="2.40.330.10:FF:000001">
    <property type="entry name" value="Auxin response factor"/>
    <property type="match status" value="1"/>
</dbReference>
<organism evidence="11 12">
    <name type="scientific">Coptis chinensis</name>
    <dbReference type="NCBI Taxonomy" id="261450"/>
    <lineage>
        <taxon>Eukaryota</taxon>
        <taxon>Viridiplantae</taxon>
        <taxon>Streptophyta</taxon>
        <taxon>Embryophyta</taxon>
        <taxon>Tracheophyta</taxon>
        <taxon>Spermatophyta</taxon>
        <taxon>Magnoliopsida</taxon>
        <taxon>Ranunculales</taxon>
        <taxon>Ranunculaceae</taxon>
        <taxon>Coptidoideae</taxon>
        <taxon>Coptis</taxon>
    </lineage>
</organism>
<evidence type="ECO:0000256" key="5">
    <source>
        <dbReference type="ARBA" id="ARBA00023163"/>
    </source>
</evidence>
<dbReference type="OrthoDB" id="1668982at2759"/>
<evidence type="ECO:0000313" key="11">
    <source>
        <dbReference type="EMBL" id="KAF9607438.1"/>
    </source>
</evidence>
<keyword evidence="7 8" id="KW-0927">Auxin signaling pathway</keyword>
<evidence type="ECO:0000259" key="9">
    <source>
        <dbReference type="PROSITE" id="PS50863"/>
    </source>
</evidence>
<dbReference type="Pfam" id="PF06507">
    <property type="entry name" value="ARF_AD"/>
    <property type="match status" value="1"/>
</dbReference>
<evidence type="ECO:0000256" key="6">
    <source>
        <dbReference type="ARBA" id="ARBA00023242"/>
    </source>
</evidence>
<dbReference type="PANTHER" id="PTHR31384:SF1">
    <property type="entry name" value="AUXIN RESPONSE FACTOR 9"/>
    <property type="match status" value="1"/>
</dbReference>
<dbReference type="SMART" id="SM01019">
    <property type="entry name" value="B3"/>
    <property type="match status" value="1"/>
</dbReference>
<dbReference type="AlphaFoldDB" id="A0A835I1N2"/>
<evidence type="ECO:0000313" key="12">
    <source>
        <dbReference type="Proteomes" id="UP000631114"/>
    </source>
</evidence>
<dbReference type="PANTHER" id="PTHR31384">
    <property type="entry name" value="AUXIN RESPONSE FACTOR 4-RELATED"/>
    <property type="match status" value="1"/>
</dbReference>
<dbReference type="GO" id="GO:0005634">
    <property type="term" value="C:nucleus"/>
    <property type="evidence" value="ECO:0007669"/>
    <property type="project" value="UniProtKB-SubCell"/>
</dbReference>